<accession>A0ACA9ND21</accession>
<reference evidence="1" key="1">
    <citation type="submission" date="2021-06" db="EMBL/GenBank/DDBJ databases">
        <authorList>
            <person name="Kallberg Y."/>
            <person name="Tangrot J."/>
            <person name="Rosling A."/>
        </authorList>
    </citation>
    <scope>NUCLEOTIDE SEQUENCE</scope>
    <source>
        <strain evidence="1">28 12/20/2015</strain>
    </source>
</reference>
<organism evidence="1 2">
    <name type="scientific">Cetraspora pellucida</name>
    <dbReference type="NCBI Taxonomy" id="1433469"/>
    <lineage>
        <taxon>Eukaryota</taxon>
        <taxon>Fungi</taxon>
        <taxon>Fungi incertae sedis</taxon>
        <taxon>Mucoromycota</taxon>
        <taxon>Glomeromycotina</taxon>
        <taxon>Glomeromycetes</taxon>
        <taxon>Diversisporales</taxon>
        <taxon>Gigasporaceae</taxon>
        <taxon>Cetraspora</taxon>
    </lineage>
</organism>
<proteinExistence type="predicted"/>
<dbReference type="EMBL" id="CAJVPW010013347">
    <property type="protein sequence ID" value="CAG8644095.1"/>
    <property type="molecule type" value="Genomic_DNA"/>
</dbReference>
<evidence type="ECO:0000313" key="2">
    <source>
        <dbReference type="Proteomes" id="UP000789366"/>
    </source>
</evidence>
<evidence type="ECO:0000313" key="1">
    <source>
        <dbReference type="EMBL" id="CAG8644095.1"/>
    </source>
</evidence>
<gene>
    <name evidence="1" type="ORF">SPELUC_LOCUS8678</name>
</gene>
<keyword evidence="2" id="KW-1185">Reference proteome</keyword>
<name>A0ACA9ND21_9GLOM</name>
<comment type="caution">
    <text evidence="1">The sequence shown here is derived from an EMBL/GenBank/DDBJ whole genome shotgun (WGS) entry which is preliminary data.</text>
</comment>
<sequence>RKQYKTLRRTSEDEAGQNSSTSILTLMERVSRLRKKTEKMMRSMSPYIKAAKEHILKVASYVNSNNSNIKLWLVSVAIKTGKILCHIPPKTLAEVKDEYYFINSNFIEQDISFKLAPQPFSVIAERYAYFALNTSLG</sequence>
<feature type="non-terminal residue" evidence="1">
    <location>
        <position position="1"/>
    </location>
</feature>
<dbReference type="Proteomes" id="UP000789366">
    <property type="component" value="Unassembled WGS sequence"/>
</dbReference>
<protein>
    <submittedName>
        <fullName evidence="1">11761_t:CDS:1</fullName>
    </submittedName>
</protein>